<dbReference type="eggNOG" id="ENOG5030SZC">
    <property type="taxonomic scope" value="Bacteria"/>
</dbReference>
<dbReference type="OrthoDB" id="3571220at2"/>
<dbReference type="EMBL" id="CP008889">
    <property type="protein sequence ID" value="AIF39803.1"/>
    <property type="molecule type" value="Genomic_DNA"/>
</dbReference>
<dbReference type="KEGG" id="dni:HX89_01005"/>
<name>A0A075JIS3_9MICO</name>
<dbReference type="HOGENOM" id="CLU_1365314_0_0_11"/>
<evidence type="ECO:0000313" key="2">
    <source>
        <dbReference type="Proteomes" id="UP000027986"/>
    </source>
</evidence>
<protein>
    <submittedName>
        <fullName evidence="1">Uncharacterized protein</fullName>
    </submittedName>
</protein>
<gene>
    <name evidence="1" type="ORF">HX89_01005</name>
</gene>
<organism evidence="1 2">
    <name type="scientific">Dermacoccus nishinomiyaensis</name>
    <dbReference type="NCBI Taxonomy" id="1274"/>
    <lineage>
        <taxon>Bacteria</taxon>
        <taxon>Bacillati</taxon>
        <taxon>Actinomycetota</taxon>
        <taxon>Actinomycetes</taxon>
        <taxon>Micrococcales</taxon>
        <taxon>Dermacoccaceae</taxon>
        <taxon>Dermacoccus</taxon>
    </lineage>
</organism>
<keyword evidence="2" id="KW-1185">Reference proteome</keyword>
<sequence length="202" mass="21815">MRRDRFDGHIAGVGTTSGRRFVVGRWSRSPWGSFADVMVAHPDGRRELLAPNDEVAEYVCATYKFDDVTVVDVAIDGATGAGFTWNIMAGELDLSLTFGRRLALAWPLWPIRGALVHPGTARAIDPFARVLMPGVRTAGTAGNGRREFYLAQDLRAVTAVRGAWAGEDVGALADVTPEPGFGFSSTPRRPAVTTVTTFVEVH</sequence>
<proteinExistence type="predicted"/>
<reference evidence="1 2" key="1">
    <citation type="submission" date="2014-07" db="EMBL/GenBank/DDBJ databases">
        <title>Genome Sequencing of Dermacoccus nishinomiyaensis.</title>
        <authorList>
            <person name="Hong K.W."/>
            <person name="Chan K.G."/>
        </authorList>
    </citation>
    <scope>NUCLEOTIDE SEQUENCE [LARGE SCALE GENOMIC DNA]</scope>
    <source>
        <strain evidence="1 2">M25</strain>
    </source>
</reference>
<dbReference type="Proteomes" id="UP000027986">
    <property type="component" value="Chromosome"/>
</dbReference>
<dbReference type="AlphaFoldDB" id="A0A075JIS3"/>
<accession>A0A075JIS3</accession>
<evidence type="ECO:0000313" key="1">
    <source>
        <dbReference type="EMBL" id="AIF39803.1"/>
    </source>
</evidence>